<dbReference type="Gene3D" id="1.10.510.10">
    <property type="entry name" value="Transferase(Phosphotransferase) domain 1"/>
    <property type="match status" value="1"/>
</dbReference>
<dbReference type="GO" id="GO:0005886">
    <property type="term" value="C:plasma membrane"/>
    <property type="evidence" value="ECO:0007669"/>
    <property type="project" value="TreeGrafter"/>
</dbReference>
<keyword evidence="5" id="KW-1185">Reference proteome</keyword>
<dbReference type="PROSITE" id="PS50011">
    <property type="entry name" value="PROTEIN_KINASE_DOM"/>
    <property type="match status" value="1"/>
</dbReference>
<proteinExistence type="predicted"/>
<dbReference type="AlphaFoldDB" id="A0A0E0FC57"/>
<evidence type="ECO:0000313" key="5">
    <source>
        <dbReference type="Proteomes" id="UP000008021"/>
    </source>
</evidence>
<evidence type="ECO:0000259" key="3">
    <source>
        <dbReference type="PROSITE" id="PS50011"/>
    </source>
</evidence>
<protein>
    <recommendedName>
        <fullName evidence="3">Protein kinase domain-containing protein</fullName>
    </recommendedName>
</protein>
<sequence>MTLAAPFITHIKLHKLKKMKYRLKASSNFDETREVGGGGHDIVYKGILDIDVVAIKKLIKDLVILSQVNHRNVVKFLGCCLETEVTTLGPISLSWDDPIRIALKKPRIIVLREIDDFINEVAIHSQLLGCCLEVEVPLLVNYEFISNGSLDHHLHADGPVSLSWDDRLLQYQYSIEISKTSNILFYDNLIVKIFDFGASRYIPIDQTEVTTVIQGTIGYLDPMYYYTRRLTDKSVVLVLNRLLEKASPHIELMNGDSLVLHFVSLLRERKLFEIIDLQVMEGEDKDQRSSKTSGNVY</sequence>
<dbReference type="GO" id="GO:0005524">
    <property type="term" value="F:ATP binding"/>
    <property type="evidence" value="ECO:0007669"/>
    <property type="project" value="UniProtKB-KW"/>
</dbReference>
<keyword evidence="1" id="KW-0547">Nucleotide-binding</keyword>
<dbReference type="HOGENOM" id="CLU_000288_21_4_1"/>
<dbReference type="Gene3D" id="3.30.200.20">
    <property type="entry name" value="Phosphorylase Kinase, domain 1"/>
    <property type="match status" value="1"/>
</dbReference>
<evidence type="ECO:0000256" key="2">
    <source>
        <dbReference type="ARBA" id="ARBA00022840"/>
    </source>
</evidence>
<evidence type="ECO:0000313" key="4">
    <source>
        <dbReference type="EnsemblPlants" id="OMERI12G08510.1"/>
    </source>
</evidence>
<dbReference type="InterPro" id="IPR011009">
    <property type="entry name" value="Kinase-like_dom_sf"/>
</dbReference>
<dbReference type="STRING" id="40149.A0A0E0FC57"/>
<evidence type="ECO:0000256" key="1">
    <source>
        <dbReference type="ARBA" id="ARBA00022741"/>
    </source>
</evidence>
<dbReference type="SUPFAM" id="SSF56112">
    <property type="entry name" value="Protein kinase-like (PK-like)"/>
    <property type="match status" value="1"/>
</dbReference>
<dbReference type="Gramene" id="OMERI12G08510.1">
    <property type="protein sequence ID" value="OMERI12G08510.1"/>
    <property type="gene ID" value="OMERI12G08510"/>
</dbReference>
<dbReference type="PANTHER" id="PTHR27005">
    <property type="entry name" value="WALL-ASSOCIATED RECEPTOR KINASE-LIKE 21"/>
    <property type="match status" value="1"/>
</dbReference>
<dbReference type="PANTHER" id="PTHR27005:SF10">
    <property type="entry name" value="OS08G0501500 PROTEIN"/>
    <property type="match status" value="1"/>
</dbReference>
<dbReference type="Proteomes" id="UP000008021">
    <property type="component" value="Chromosome 12"/>
</dbReference>
<feature type="domain" description="Protein kinase" evidence="3">
    <location>
        <begin position="29"/>
        <end position="297"/>
    </location>
</feature>
<reference evidence="4" key="2">
    <citation type="submission" date="2018-05" db="EMBL/GenBank/DDBJ databases">
        <title>OmerRS3 (Oryza meridionalis Reference Sequence Version 3).</title>
        <authorList>
            <person name="Zhang J."/>
            <person name="Kudrna D."/>
            <person name="Lee S."/>
            <person name="Talag J."/>
            <person name="Welchert J."/>
            <person name="Wing R.A."/>
        </authorList>
    </citation>
    <scope>NUCLEOTIDE SEQUENCE [LARGE SCALE GENOMIC DNA]</scope>
    <source>
        <strain evidence="4">cv. OR44</strain>
    </source>
</reference>
<keyword evidence="2" id="KW-0067">ATP-binding</keyword>
<dbReference type="InterPro" id="IPR000719">
    <property type="entry name" value="Prot_kinase_dom"/>
</dbReference>
<dbReference type="EnsemblPlants" id="OMERI12G08510.1">
    <property type="protein sequence ID" value="OMERI12G08510.1"/>
    <property type="gene ID" value="OMERI12G08510"/>
</dbReference>
<dbReference type="InterPro" id="IPR045274">
    <property type="entry name" value="WAK-like"/>
</dbReference>
<name>A0A0E0FC57_9ORYZ</name>
<reference evidence="4" key="1">
    <citation type="submission" date="2015-04" db="UniProtKB">
        <authorList>
            <consortium name="EnsemblPlants"/>
        </authorList>
    </citation>
    <scope>IDENTIFICATION</scope>
</reference>
<dbReference type="GO" id="GO:0007166">
    <property type="term" value="P:cell surface receptor signaling pathway"/>
    <property type="evidence" value="ECO:0007669"/>
    <property type="project" value="InterPro"/>
</dbReference>
<dbReference type="eggNOG" id="ENOG502RMXX">
    <property type="taxonomic scope" value="Eukaryota"/>
</dbReference>
<accession>A0A0E0FC57</accession>
<organism evidence="4">
    <name type="scientific">Oryza meridionalis</name>
    <dbReference type="NCBI Taxonomy" id="40149"/>
    <lineage>
        <taxon>Eukaryota</taxon>
        <taxon>Viridiplantae</taxon>
        <taxon>Streptophyta</taxon>
        <taxon>Embryophyta</taxon>
        <taxon>Tracheophyta</taxon>
        <taxon>Spermatophyta</taxon>
        <taxon>Magnoliopsida</taxon>
        <taxon>Liliopsida</taxon>
        <taxon>Poales</taxon>
        <taxon>Poaceae</taxon>
        <taxon>BOP clade</taxon>
        <taxon>Oryzoideae</taxon>
        <taxon>Oryzeae</taxon>
        <taxon>Oryzinae</taxon>
        <taxon>Oryza</taxon>
    </lineage>
</organism>
<dbReference type="GO" id="GO:0004674">
    <property type="term" value="F:protein serine/threonine kinase activity"/>
    <property type="evidence" value="ECO:0007669"/>
    <property type="project" value="TreeGrafter"/>
</dbReference>